<name>A0A1I2AQL0_9BURK</name>
<evidence type="ECO:0000313" key="1">
    <source>
        <dbReference type="EMBL" id="SFE46126.1"/>
    </source>
</evidence>
<accession>A0A1I2AQL0</accession>
<sequence length="32" mass="3536">MPSTSPNRPGTPAARAFQHWLMDRLAGLAWAQ</sequence>
<evidence type="ECO:0000313" key="2">
    <source>
        <dbReference type="Proteomes" id="UP000199119"/>
    </source>
</evidence>
<keyword evidence="2" id="KW-1185">Reference proteome</keyword>
<dbReference type="Proteomes" id="UP000199119">
    <property type="component" value="Unassembled WGS sequence"/>
</dbReference>
<gene>
    <name evidence="1" type="ORF">SAMN04489711_102162</name>
</gene>
<reference evidence="2" key="1">
    <citation type="submission" date="2016-10" db="EMBL/GenBank/DDBJ databases">
        <authorList>
            <person name="Varghese N."/>
            <person name="Submissions S."/>
        </authorList>
    </citation>
    <scope>NUCLEOTIDE SEQUENCE [LARGE SCALE GENOMIC DNA]</scope>
    <source>
        <strain evidence="2">DSM 27981</strain>
    </source>
</reference>
<proteinExistence type="predicted"/>
<organism evidence="1 2">
    <name type="scientific">Paracidovorax wautersii</name>
    <dbReference type="NCBI Taxonomy" id="1177982"/>
    <lineage>
        <taxon>Bacteria</taxon>
        <taxon>Pseudomonadati</taxon>
        <taxon>Pseudomonadota</taxon>
        <taxon>Betaproteobacteria</taxon>
        <taxon>Burkholderiales</taxon>
        <taxon>Comamonadaceae</taxon>
        <taxon>Paracidovorax</taxon>
    </lineage>
</organism>
<dbReference type="EMBL" id="FONX01000002">
    <property type="protein sequence ID" value="SFE46126.1"/>
    <property type="molecule type" value="Genomic_DNA"/>
</dbReference>
<protein>
    <submittedName>
        <fullName evidence="1">Uncharacterized protein</fullName>
    </submittedName>
</protein>
<dbReference type="AlphaFoldDB" id="A0A1I2AQL0"/>